<name>A0ABY6U420_BIOOC</name>
<evidence type="ECO:0000259" key="1">
    <source>
        <dbReference type="SMART" id="SM01007"/>
    </source>
</evidence>
<dbReference type="SUPFAM" id="SSF53639">
    <property type="entry name" value="AraD/HMP-PK domain-like"/>
    <property type="match status" value="1"/>
</dbReference>
<gene>
    <name evidence="2" type="ORF">CLO192961_LOCUS174708</name>
</gene>
<accession>A0ABY6U420</accession>
<dbReference type="EMBL" id="CABFNS010000739">
    <property type="protein sequence ID" value="VUC25719.1"/>
    <property type="molecule type" value="Genomic_DNA"/>
</dbReference>
<dbReference type="Gene3D" id="3.40.225.10">
    <property type="entry name" value="Class II aldolase/adducin N-terminal domain"/>
    <property type="match status" value="1"/>
</dbReference>
<dbReference type="Pfam" id="PF00596">
    <property type="entry name" value="Aldolase_II"/>
    <property type="match status" value="1"/>
</dbReference>
<dbReference type="InterPro" id="IPR051017">
    <property type="entry name" value="Aldolase-II_Adducin_sf"/>
</dbReference>
<keyword evidence="3" id="KW-1185">Reference proteome</keyword>
<dbReference type="PANTHER" id="PTHR10672">
    <property type="entry name" value="ADDUCIN"/>
    <property type="match status" value="1"/>
</dbReference>
<dbReference type="NCBIfam" id="NF004855">
    <property type="entry name" value="PRK06208.1"/>
    <property type="match status" value="1"/>
</dbReference>
<dbReference type="Proteomes" id="UP000766486">
    <property type="component" value="Unassembled WGS sequence"/>
</dbReference>
<comment type="caution">
    <text evidence="2">The sequence shown here is derived from an EMBL/GenBank/DDBJ whole genome shotgun (WGS) entry which is preliminary data.</text>
</comment>
<proteinExistence type="predicted"/>
<feature type="domain" description="Class II aldolase/adducin N-terminal" evidence="1">
    <location>
        <begin position="82"/>
        <end position="266"/>
    </location>
</feature>
<dbReference type="InterPro" id="IPR001303">
    <property type="entry name" value="Aldolase_II/adducin_N"/>
</dbReference>
<dbReference type="SMART" id="SM01007">
    <property type="entry name" value="Aldolase_II"/>
    <property type="match status" value="1"/>
</dbReference>
<dbReference type="InterPro" id="IPR036409">
    <property type="entry name" value="Aldolase_II/adducin_N_sf"/>
</dbReference>
<evidence type="ECO:0000313" key="3">
    <source>
        <dbReference type="Proteomes" id="UP000766486"/>
    </source>
</evidence>
<sequence length="320" mass="35421">NQAFIHKPFQALNKLLPTMSTTITEPAKSALARLDLTANPENVDEKQQTQELSSIQRLSQGPTIGGIPSFTEVEKQRRWMLEHLAGAFRVFARKGYTEGLAGHISLRDPEKKDCFWTNPFGVHFGMIKVSDLLLLNEEGQTIGGATHLPGNAAGFQIHSHLHKRYPHVNAACHTHSKYGKAYSAFGKRLEMINQDSLVFHGDAHGVYKEFGGVVLEESEGQRLADCLGEKGKGLILLNHGLLTVGKTVDEAAYLYTLMERSCEVQLLADAAAEGSGHQKIMVTDKAAEFSFKAISDPEALYCDFQPDLQYETYLNADYLQ</sequence>
<evidence type="ECO:0000313" key="2">
    <source>
        <dbReference type="EMBL" id="VUC25719.1"/>
    </source>
</evidence>
<reference evidence="2 3" key="1">
    <citation type="submission" date="2019-06" db="EMBL/GenBank/DDBJ databases">
        <authorList>
            <person name="Broberg M."/>
        </authorList>
    </citation>
    <scope>NUCLEOTIDE SEQUENCE [LARGE SCALE GENOMIC DNA]</scope>
</reference>
<organism evidence="2 3">
    <name type="scientific">Bionectria ochroleuca</name>
    <name type="common">Gliocladium roseum</name>
    <dbReference type="NCBI Taxonomy" id="29856"/>
    <lineage>
        <taxon>Eukaryota</taxon>
        <taxon>Fungi</taxon>
        <taxon>Dikarya</taxon>
        <taxon>Ascomycota</taxon>
        <taxon>Pezizomycotina</taxon>
        <taxon>Sordariomycetes</taxon>
        <taxon>Hypocreomycetidae</taxon>
        <taxon>Hypocreales</taxon>
        <taxon>Bionectriaceae</taxon>
        <taxon>Clonostachys</taxon>
    </lineage>
</organism>
<protein>
    <recommendedName>
        <fullName evidence="1">Class II aldolase/adducin N-terminal domain-containing protein</fullName>
    </recommendedName>
</protein>
<feature type="non-terminal residue" evidence="2">
    <location>
        <position position="1"/>
    </location>
</feature>
<dbReference type="PANTHER" id="PTHR10672:SF25">
    <property type="entry name" value="MEIOTICALLY UP-REGULATED GENE 14 PROTEIN"/>
    <property type="match status" value="1"/>
</dbReference>